<accession>A0A6M3IE22</accession>
<evidence type="ECO:0000256" key="1">
    <source>
        <dbReference type="SAM" id="MobiDB-lite"/>
    </source>
</evidence>
<sequence length="116" mass="12633">MPFALAAESTITNVVRVRIITDLLKDGAVSTPANYTGDKVDYIAPAIGSRYIEAVVAYYGGPVDGTNEEKAAFYLNQLRAWHRMIYRHQQELAAGRSAANDADTQVNTDLGAEETP</sequence>
<proteinExistence type="predicted"/>
<reference evidence="2" key="1">
    <citation type="submission" date="2020-03" db="EMBL/GenBank/DDBJ databases">
        <title>The deep terrestrial virosphere.</title>
        <authorList>
            <person name="Holmfeldt K."/>
            <person name="Nilsson E."/>
            <person name="Simone D."/>
            <person name="Lopez-Fernandez M."/>
            <person name="Wu X."/>
            <person name="de Brujin I."/>
            <person name="Lundin D."/>
            <person name="Andersson A."/>
            <person name="Bertilsson S."/>
            <person name="Dopson M."/>
        </authorList>
    </citation>
    <scope>NUCLEOTIDE SEQUENCE</scope>
    <source>
        <strain evidence="2">MM415B02005</strain>
    </source>
</reference>
<protein>
    <submittedName>
        <fullName evidence="2">Uncharacterized protein</fullName>
    </submittedName>
</protein>
<gene>
    <name evidence="2" type="ORF">MM415B02005_0011</name>
</gene>
<dbReference type="AlphaFoldDB" id="A0A6M3IE22"/>
<feature type="region of interest" description="Disordered" evidence="1">
    <location>
        <begin position="95"/>
        <end position="116"/>
    </location>
</feature>
<name>A0A6M3IE22_9ZZZZ</name>
<organism evidence="2">
    <name type="scientific">viral metagenome</name>
    <dbReference type="NCBI Taxonomy" id="1070528"/>
    <lineage>
        <taxon>unclassified sequences</taxon>
        <taxon>metagenomes</taxon>
        <taxon>organismal metagenomes</taxon>
    </lineage>
</organism>
<dbReference type="EMBL" id="MT141173">
    <property type="protein sequence ID" value="QJA55689.1"/>
    <property type="molecule type" value="Genomic_DNA"/>
</dbReference>
<evidence type="ECO:0000313" key="2">
    <source>
        <dbReference type="EMBL" id="QJA55689.1"/>
    </source>
</evidence>